<keyword evidence="4" id="KW-1185">Reference proteome</keyword>
<dbReference type="PROSITE" id="PS51371">
    <property type="entry name" value="CBS"/>
    <property type="match status" value="1"/>
</dbReference>
<dbReference type="SUPFAM" id="SSF54631">
    <property type="entry name" value="CBS-domain pair"/>
    <property type="match status" value="1"/>
</dbReference>
<sequence>MRLQSYTGDALAAATARANSTVREAMRIMSNAGLRSLPVTDDCGMLVGLAADGDIRRHLSGDGNLEDPISVACNRRPKTLDHALDPVALRSYMAKQGVESLPQVEEGRLVALHVLWIVADAGATTAVIMAGGLGTRLAPLTEHCPKPLLRVGDRPMLTHIIEHLRDQGVQRFVLSVNYLSGMIIDHYGDGQSLGVGIDYVHETMRMGTGGALGLIAPDLLSDPFLVLNGDLLNDLDVETLCQTHRSRGWDATMVVRQHHYTIPYGVVHSGPEGNFISAEEKPTFDYQINAGMYLLSKSVLPVVPKMKFYDLPTLFSDLSAHGLKGGTHVHPGRWIDIGNIADYERAQTIFERMPS</sequence>
<proteinExistence type="predicted"/>
<protein>
    <submittedName>
        <fullName evidence="3">CBS domain protein</fullName>
    </submittedName>
</protein>
<feature type="domain" description="CBS" evidence="2">
    <location>
        <begin position="6"/>
        <end position="66"/>
    </location>
</feature>
<organism evidence="3 4">
    <name type="scientific">Rhodovulum imhoffii</name>
    <dbReference type="NCBI Taxonomy" id="365340"/>
    <lineage>
        <taxon>Bacteria</taxon>
        <taxon>Pseudomonadati</taxon>
        <taxon>Pseudomonadota</taxon>
        <taxon>Alphaproteobacteria</taxon>
        <taxon>Rhodobacterales</taxon>
        <taxon>Paracoccaceae</taxon>
        <taxon>Rhodovulum</taxon>
    </lineage>
</organism>
<accession>A0A2T5BTZ1</accession>
<dbReference type="RefSeq" id="WP_107891299.1">
    <property type="nucleotide sequence ID" value="NZ_NHSI01000016.1"/>
</dbReference>
<evidence type="ECO:0000313" key="4">
    <source>
        <dbReference type="Proteomes" id="UP000243859"/>
    </source>
</evidence>
<dbReference type="AlphaFoldDB" id="A0A2T5BTZ1"/>
<dbReference type="InterPro" id="IPR005835">
    <property type="entry name" value="NTP_transferase_dom"/>
</dbReference>
<evidence type="ECO:0000313" key="3">
    <source>
        <dbReference type="EMBL" id="PTN02932.1"/>
    </source>
</evidence>
<name>A0A2T5BTZ1_9RHOB</name>
<comment type="caution">
    <text evidence="3">The sequence shown here is derived from an EMBL/GenBank/DDBJ whole genome shotgun (WGS) entry which is preliminary data.</text>
</comment>
<evidence type="ECO:0000259" key="2">
    <source>
        <dbReference type="PROSITE" id="PS51371"/>
    </source>
</evidence>
<dbReference type="Pfam" id="PF00571">
    <property type="entry name" value="CBS"/>
    <property type="match status" value="1"/>
</dbReference>
<dbReference type="SUPFAM" id="SSF53448">
    <property type="entry name" value="Nucleotide-diphospho-sugar transferases"/>
    <property type="match status" value="1"/>
</dbReference>
<dbReference type="OrthoDB" id="9814110at2"/>
<evidence type="ECO:0000256" key="1">
    <source>
        <dbReference type="PROSITE-ProRule" id="PRU00703"/>
    </source>
</evidence>
<dbReference type="PANTHER" id="PTHR22572">
    <property type="entry name" value="SUGAR-1-PHOSPHATE GUANYL TRANSFERASE"/>
    <property type="match status" value="1"/>
</dbReference>
<reference evidence="3 4" key="1">
    <citation type="submission" date="2018-04" db="EMBL/GenBank/DDBJ databases">
        <title>Genomic Encyclopedia of Archaeal and Bacterial Type Strains, Phase II (KMG-II): from individual species to whole genera.</title>
        <authorList>
            <person name="Goeker M."/>
        </authorList>
    </citation>
    <scope>NUCLEOTIDE SEQUENCE [LARGE SCALE GENOMIC DNA]</scope>
    <source>
        <strain evidence="3 4">DSM 18064</strain>
    </source>
</reference>
<dbReference type="Gene3D" id="3.90.550.10">
    <property type="entry name" value="Spore Coat Polysaccharide Biosynthesis Protein SpsA, Chain A"/>
    <property type="match status" value="1"/>
</dbReference>
<dbReference type="CDD" id="cd06426">
    <property type="entry name" value="NTP_transferase_like_2"/>
    <property type="match status" value="1"/>
</dbReference>
<dbReference type="InterPro" id="IPR046342">
    <property type="entry name" value="CBS_dom_sf"/>
</dbReference>
<dbReference type="Gene3D" id="3.10.580.10">
    <property type="entry name" value="CBS-domain"/>
    <property type="match status" value="1"/>
</dbReference>
<keyword evidence="1" id="KW-0129">CBS domain</keyword>
<dbReference type="SMART" id="SM00116">
    <property type="entry name" value="CBS"/>
    <property type="match status" value="1"/>
</dbReference>
<dbReference type="Pfam" id="PF00483">
    <property type="entry name" value="NTP_transferase"/>
    <property type="match status" value="1"/>
</dbReference>
<dbReference type="InterPro" id="IPR050486">
    <property type="entry name" value="Mannose-1P_guanyltransferase"/>
</dbReference>
<dbReference type="InterPro" id="IPR000644">
    <property type="entry name" value="CBS_dom"/>
</dbReference>
<dbReference type="EMBL" id="QAAA01000004">
    <property type="protein sequence ID" value="PTN02932.1"/>
    <property type="molecule type" value="Genomic_DNA"/>
</dbReference>
<gene>
    <name evidence="3" type="ORF">C8N32_10443</name>
</gene>
<dbReference type="Proteomes" id="UP000243859">
    <property type="component" value="Unassembled WGS sequence"/>
</dbReference>
<dbReference type="InterPro" id="IPR029044">
    <property type="entry name" value="Nucleotide-diphossugar_trans"/>
</dbReference>